<comment type="similarity">
    <text evidence="11 13">In the C-terminal section; belongs to the helicase family. RecG subfamily.</text>
</comment>
<comment type="similarity">
    <text evidence="10 13">In the N-terminal section; belongs to the UvrB family.</text>
</comment>
<feature type="domain" description="Helicase ATP-binding" evidence="14">
    <location>
        <begin position="591"/>
        <end position="752"/>
    </location>
</feature>
<dbReference type="PROSITE" id="PS51194">
    <property type="entry name" value="HELICASE_CTER"/>
    <property type="match status" value="1"/>
</dbReference>
<dbReference type="PANTHER" id="PTHR47964">
    <property type="entry name" value="ATP-DEPENDENT DNA HELICASE HOMOLOG RECG, CHLOROPLASTIC"/>
    <property type="match status" value="1"/>
</dbReference>
<evidence type="ECO:0000256" key="2">
    <source>
        <dbReference type="ARBA" id="ARBA00022490"/>
    </source>
</evidence>
<dbReference type="Gene3D" id="3.90.1150.50">
    <property type="entry name" value="Transcription-repair-coupling factor, D7 domain"/>
    <property type="match status" value="1"/>
</dbReference>
<protein>
    <recommendedName>
        <fullName evidence="12 13">Transcription-repair-coupling factor</fullName>
        <shortName evidence="13">TRCF</shortName>
        <ecNumber evidence="13">3.6.4.-</ecNumber>
    </recommendedName>
</protein>
<feature type="domain" description="Helicase C-terminal" evidence="15">
    <location>
        <begin position="772"/>
        <end position="927"/>
    </location>
</feature>
<dbReference type="AlphaFoldDB" id="D5EQA2"/>
<evidence type="ECO:0000256" key="1">
    <source>
        <dbReference type="ARBA" id="ARBA00004496"/>
    </source>
</evidence>
<evidence type="ECO:0000256" key="11">
    <source>
        <dbReference type="ARBA" id="ARBA00061399"/>
    </source>
</evidence>
<dbReference type="FunFam" id="3.40.50.300:FF:000546">
    <property type="entry name" value="Transcription-repair-coupling factor"/>
    <property type="match status" value="1"/>
</dbReference>
<dbReference type="GO" id="GO:0005737">
    <property type="term" value="C:cytoplasm"/>
    <property type="evidence" value="ECO:0007669"/>
    <property type="project" value="UniProtKB-SubCell"/>
</dbReference>
<keyword evidence="17" id="KW-1185">Reference proteome</keyword>
<evidence type="ECO:0000256" key="10">
    <source>
        <dbReference type="ARBA" id="ARBA00061104"/>
    </source>
</evidence>
<dbReference type="Proteomes" id="UP000000925">
    <property type="component" value="Chromosome"/>
</dbReference>
<organism evidence="16 17">
    <name type="scientific">Coraliomargarita akajimensis (strain DSM 45221 / IAM 15411 / JCM 23193 / KCTC 12865 / 04OKA010-24)</name>
    <dbReference type="NCBI Taxonomy" id="583355"/>
    <lineage>
        <taxon>Bacteria</taxon>
        <taxon>Pseudomonadati</taxon>
        <taxon>Verrucomicrobiota</taxon>
        <taxon>Opitutia</taxon>
        <taxon>Puniceicoccales</taxon>
        <taxon>Coraliomargaritaceae</taxon>
        <taxon>Coraliomargarita</taxon>
    </lineage>
</organism>
<dbReference type="SUPFAM" id="SSF52540">
    <property type="entry name" value="P-loop containing nucleoside triphosphate hydrolases"/>
    <property type="match status" value="3"/>
</dbReference>
<dbReference type="RefSeq" id="WP_013042594.1">
    <property type="nucleotide sequence ID" value="NC_014008.1"/>
</dbReference>
<evidence type="ECO:0000313" key="17">
    <source>
        <dbReference type="Proteomes" id="UP000000925"/>
    </source>
</evidence>
<dbReference type="GO" id="GO:0003684">
    <property type="term" value="F:damaged DNA binding"/>
    <property type="evidence" value="ECO:0007669"/>
    <property type="project" value="InterPro"/>
</dbReference>
<dbReference type="EC" id="3.6.4.-" evidence="13"/>
<dbReference type="HOGENOM" id="CLU_005122_1_3_0"/>
<dbReference type="GO" id="GO:0005524">
    <property type="term" value="F:ATP binding"/>
    <property type="evidence" value="ECO:0007669"/>
    <property type="project" value="UniProtKB-UniRule"/>
</dbReference>
<evidence type="ECO:0000256" key="7">
    <source>
        <dbReference type="ARBA" id="ARBA00022840"/>
    </source>
</evidence>
<keyword evidence="4 13" id="KW-0227">DNA damage</keyword>
<evidence type="ECO:0000256" key="3">
    <source>
        <dbReference type="ARBA" id="ARBA00022741"/>
    </source>
</evidence>
<evidence type="ECO:0000256" key="4">
    <source>
        <dbReference type="ARBA" id="ARBA00022763"/>
    </source>
</evidence>
<evidence type="ECO:0000259" key="14">
    <source>
        <dbReference type="PROSITE" id="PS51192"/>
    </source>
</evidence>
<dbReference type="SUPFAM" id="SSF143517">
    <property type="entry name" value="TRCF domain-like"/>
    <property type="match status" value="1"/>
</dbReference>
<dbReference type="InterPro" id="IPR005118">
    <property type="entry name" value="TRCF_C"/>
</dbReference>
<keyword evidence="6" id="KW-0347">Helicase</keyword>
<dbReference type="NCBIfam" id="TIGR00580">
    <property type="entry name" value="mfd"/>
    <property type="match status" value="1"/>
</dbReference>
<dbReference type="InterPro" id="IPR003711">
    <property type="entry name" value="CarD-like/TRCF_RID"/>
</dbReference>
<dbReference type="InterPro" id="IPR037235">
    <property type="entry name" value="TRCF-like_C_D7"/>
</dbReference>
<dbReference type="Gene3D" id="3.40.50.300">
    <property type="entry name" value="P-loop containing nucleotide triphosphate hydrolases"/>
    <property type="match status" value="2"/>
</dbReference>
<dbReference type="OrthoDB" id="9804325at2"/>
<keyword evidence="9 13" id="KW-0234">DNA repair</keyword>
<dbReference type="InterPro" id="IPR041471">
    <property type="entry name" value="UvrB_inter"/>
</dbReference>
<evidence type="ECO:0000256" key="9">
    <source>
        <dbReference type="ARBA" id="ARBA00023204"/>
    </source>
</evidence>
<dbReference type="CDD" id="cd17991">
    <property type="entry name" value="DEXHc_TRCF"/>
    <property type="match status" value="1"/>
</dbReference>
<dbReference type="PROSITE" id="PS51192">
    <property type="entry name" value="HELICASE_ATP_BIND_1"/>
    <property type="match status" value="1"/>
</dbReference>
<dbReference type="PANTHER" id="PTHR47964:SF1">
    <property type="entry name" value="ATP-DEPENDENT DNA HELICASE HOMOLOG RECG, CHLOROPLASTIC"/>
    <property type="match status" value="1"/>
</dbReference>
<dbReference type="Pfam" id="PF00270">
    <property type="entry name" value="DEAD"/>
    <property type="match status" value="1"/>
</dbReference>
<comment type="subcellular location">
    <subcellularLocation>
        <location evidence="1 13">Cytoplasm</location>
    </subcellularLocation>
</comment>
<dbReference type="HAMAP" id="MF_00969">
    <property type="entry name" value="TRCF"/>
    <property type="match status" value="1"/>
</dbReference>
<dbReference type="STRING" id="583355.Caka_0846"/>
<keyword evidence="2 13" id="KW-0963">Cytoplasm</keyword>
<evidence type="ECO:0000256" key="8">
    <source>
        <dbReference type="ARBA" id="ARBA00023125"/>
    </source>
</evidence>
<dbReference type="GO" id="GO:0006355">
    <property type="term" value="P:regulation of DNA-templated transcription"/>
    <property type="evidence" value="ECO:0007669"/>
    <property type="project" value="UniProtKB-UniRule"/>
</dbReference>
<keyword evidence="5 13" id="KW-0378">Hydrolase</keyword>
<dbReference type="SMART" id="SM00490">
    <property type="entry name" value="HELICc"/>
    <property type="match status" value="1"/>
</dbReference>
<dbReference type="Pfam" id="PF02559">
    <property type="entry name" value="CarD_TRCF_RID"/>
    <property type="match status" value="1"/>
</dbReference>
<dbReference type="EMBL" id="CP001998">
    <property type="protein sequence ID" value="ADE53870.1"/>
    <property type="molecule type" value="Genomic_DNA"/>
</dbReference>
<dbReference type="KEGG" id="caa:Caka_0846"/>
<dbReference type="SMART" id="SM01058">
    <property type="entry name" value="CarD_TRCF"/>
    <property type="match status" value="1"/>
</dbReference>
<keyword evidence="8 13" id="KW-0238">DNA-binding</keyword>
<dbReference type="Pfam" id="PF17757">
    <property type="entry name" value="UvrB_inter"/>
    <property type="match status" value="1"/>
</dbReference>
<evidence type="ECO:0000256" key="13">
    <source>
        <dbReference type="HAMAP-Rule" id="MF_00969"/>
    </source>
</evidence>
<dbReference type="GO" id="GO:0016787">
    <property type="term" value="F:hydrolase activity"/>
    <property type="evidence" value="ECO:0007669"/>
    <property type="project" value="UniProtKB-KW"/>
</dbReference>
<dbReference type="eggNOG" id="COG1197">
    <property type="taxonomic scope" value="Bacteria"/>
</dbReference>
<dbReference type="InterPro" id="IPR027417">
    <property type="entry name" value="P-loop_NTPase"/>
</dbReference>
<proteinExistence type="inferred from homology"/>
<dbReference type="SMART" id="SM00487">
    <property type="entry name" value="DEXDc"/>
    <property type="match status" value="1"/>
</dbReference>
<dbReference type="Gene3D" id="3.30.2060.10">
    <property type="entry name" value="Penicillin-binding protein 1b domain"/>
    <property type="match status" value="1"/>
</dbReference>
<sequence>MSGSPTVQSRLLTGLCLEARSSVLTHFALNGDGSLQIVLVANPRRAEATAQEIETLAHWQSSNRELDVLHFPEEPPPDIDPNRRADRVCQRLAVLSTLLQPSRGKRLLIATPEALLGSCPPRAQFEAQQIQLQVGDEHSFSALVERLSTELDYDVEALCEHPGQMATRGGLLDIYPYDANEPYRIDFFGDEIESIRSFDPASQRSLEPVSSLSIAAAIGNTQQNQHSDGNLLDYLPSDNLHWILEDPALLIREHPLRFEQNRSPVGPIRNYQRALNSRNGSGDHLTGICEIDSSPSLFDSAPRIEYSTEATANYRLHTDSAQIGYDRFESEQSARTKFEAQLADWAKADKLALHFVTDSTSAADRIRELLADNPLTAKLKPSFHQGNLSGGFLFRRSEACEAPLLKLPASKRGFVLIAEHEFFGTRQRKLSSRSDRARPSISQVDQLLDFTELADGDPLVHLQHGICLFRGLTKLEVEGGSKEVISVEFAGDMTIHVPLHESHLLTRYVGLTKLTPKLGKIGGAAWDKTRAAAEIATLDYAAELLNLHAQRSQAGGYEFPPDHPWQKDFEDAFPFKETPDQLRAIDATKQDMEKAESMDRLICGDVGFGKTEVAIRAALKAVLAGKQVALLVPTTVLCQQHFNTFKERMARYPVIIDMVSRFRTARQNKEIIANTAEGKIDIVIGTHRLLSKDVHFNDLGLLIVDEEQRFGVKQKEAIKKLRADVDILTLSATPIPRTLYLAMAGARAMSVIETPPVDRRPIQTVVRSYDPALIKSAIQAETDRGGQVFYLHNRVGTIEGVANQIREMHPKLNVAVGHGQMTEGALEKIMTKFVAGEFDVLVCTTIIESGIDIPNCNTLIIEGADRFGLAQLYQIRGRVGRFKQQAYAYLLLHRHAALVDQAQKRLNALKQHNQLGAGFRIAMRDLELRGAGNLLGSQQSGHIAGVGFELYCQLLKQSVARLKGEPGADRIRAEVKLDFIASGEGSSTRRRTSGTASFAAIKEAEYGDRQASMIEASLPTDYIAEPRLRIDCYRRLALAEQVETVHSIAEELADRFGQLPTATKALVAISEIRVLAELAGVRRVESEGDRLMCRLAQPGPKGEFLKIGSRFPRLSAKQPLKRLAEIKHFLRRS</sequence>
<evidence type="ECO:0000259" key="15">
    <source>
        <dbReference type="PROSITE" id="PS51194"/>
    </source>
</evidence>
<dbReference type="InterPro" id="IPR011545">
    <property type="entry name" value="DEAD/DEAH_box_helicase_dom"/>
</dbReference>
<dbReference type="GO" id="GO:0000716">
    <property type="term" value="P:transcription-coupled nucleotide-excision repair, DNA damage recognition"/>
    <property type="evidence" value="ECO:0007669"/>
    <property type="project" value="UniProtKB-UniRule"/>
</dbReference>
<gene>
    <name evidence="13" type="primary">mfd</name>
    <name evidence="16" type="ordered locus">Caka_0846</name>
</gene>
<keyword evidence="3 13" id="KW-0547">Nucleotide-binding</keyword>
<accession>D5EQA2</accession>
<evidence type="ECO:0000313" key="16">
    <source>
        <dbReference type="EMBL" id="ADE53870.1"/>
    </source>
</evidence>
<dbReference type="InterPro" id="IPR014001">
    <property type="entry name" value="Helicase_ATP-bd"/>
</dbReference>
<dbReference type="InterPro" id="IPR001650">
    <property type="entry name" value="Helicase_C-like"/>
</dbReference>
<dbReference type="InterPro" id="IPR047112">
    <property type="entry name" value="RecG/Mfd"/>
</dbReference>
<evidence type="ECO:0000256" key="6">
    <source>
        <dbReference type="ARBA" id="ARBA00022806"/>
    </source>
</evidence>
<evidence type="ECO:0000256" key="5">
    <source>
        <dbReference type="ARBA" id="ARBA00022801"/>
    </source>
</evidence>
<dbReference type="SMART" id="SM00982">
    <property type="entry name" value="TRCF"/>
    <property type="match status" value="1"/>
</dbReference>
<dbReference type="GO" id="GO:0003678">
    <property type="term" value="F:DNA helicase activity"/>
    <property type="evidence" value="ECO:0007669"/>
    <property type="project" value="TreeGrafter"/>
</dbReference>
<dbReference type="InterPro" id="IPR004576">
    <property type="entry name" value="Mfd"/>
</dbReference>
<keyword evidence="7 13" id="KW-0067">ATP-binding</keyword>
<dbReference type="Gene3D" id="2.40.10.170">
    <property type="match status" value="1"/>
</dbReference>
<dbReference type="Pfam" id="PF03461">
    <property type="entry name" value="TRCF"/>
    <property type="match status" value="1"/>
</dbReference>
<dbReference type="Gene3D" id="3.40.50.11180">
    <property type="match status" value="1"/>
</dbReference>
<evidence type="ECO:0000256" key="12">
    <source>
        <dbReference type="ARBA" id="ARBA00070128"/>
    </source>
</evidence>
<comment type="function">
    <text evidence="13">Couples transcription and DNA repair by recognizing RNA polymerase (RNAP) stalled at DNA lesions. Mediates ATP-dependent release of RNAP and its truncated transcript from the DNA, and recruitment of nucleotide excision repair machinery to the damaged site.</text>
</comment>
<dbReference type="InterPro" id="IPR036101">
    <property type="entry name" value="CarD-like/TRCF_RID_sf"/>
</dbReference>
<reference evidence="16 17" key="1">
    <citation type="journal article" date="2010" name="Stand. Genomic Sci.">
        <title>Complete genome sequence of Coraliomargarita akajimensis type strain (04OKA010-24).</title>
        <authorList>
            <person name="Mavromatis K."/>
            <person name="Abt B."/>
            <person name="Brambilla E."/>
            <person name="Lapidus A."/>
            <person name="Copeland A."/>
            <person name="Deshpande S."/>
            <person name="Nolan M."/>
            <person name="Lucas S."/>
            <person name="Tice H."/>
            <person name="Cheng J.F."/>
            <person name="Han C."/>
            <person name="Detter J.C."/>
            <person name="Woyke T."/>
            <person name="Goodwin L."/>
            <person name="Pitluck S."/>
            <person name="Held B."/>
            <person name="Brettin T."/>
            <person name="Tapia R."/>
            <person name="Ivanova N."/>
            <person name="Mikhailova N."/>
            <person name="Pati A."/>
            <person name="Liolios K."/>
            <person name="Chen A."/>
            <person name="Palaniappan K."/>
            <person name="Land M."/>
            <person name="Hauser L."/>
            <person name="Chang Y.J."/>
            <person name="Jeffries C.D."/>
            <person name="Rohde M."/>
            <person name="Goker M."/>
            <person name="Bristow J."/>
            <person name="Eisen J.A."/>
            <person name="Markowitz V."/>
            <person name="Hugenholtz P."/>
            <person name="Klenk H.P."/>
            <person name="Kyrpides N.C."/>
        </authorList>
    </citation>
    <scope>NUCLEOTIDE SEQUENCE [LARGE SCALE GENOMIC DNA]</scope>
    <source>
        <strain evidence="17">DSM 45221 / IAM 15411 / JCM 23193 / KCTC 12865</strain>
    </source>
</reference>
<dbReference type="SUPFAM" id="SSF141259">
    <property type="entry name" value="CarD-like"/>
    <property type="match status" value="1"/>
</dbReference>
<name>D5EQA2_CORAD</name>
<dbReference type="Pfam" id="PF00271">
    <property type="entry name" value="Helicase_C"/>
    <property type="match status" value="1"/>
</dbReference>